<organism evidence="1 2">
    <name type="scientific">Salimicrobium flavidum</name>
    <dbReference type="NCBI Taxonomy" id="570947"/>
    <lineage>
        <taxon>Bacteria</taxon>
        <taxon>Bacillati</taxon>
        <taxon>Bacillota</taxon>
        <taxon>Bacilli</taxon>
        <taxon>Bacillales</taxon>
        <taxon>Bacillaceae</taxon>
        <taxon>Salimicrobium</taxon>
    </lineage>
</organism>
<dbReference type="EMBL" id="FTOC01000014">
    <property type="protein sequence ID" value="SIS62756.1"/>
    <property type="molecule type" value="Genomic_DNA"/>
</dbReference>
<name>A0A1N7KMN6_9BACI</name>
<dbReference type="AlphaFoldDB" id="A0A1N7KMN6"/>
<proteinExistence type="predicted"/>
<dbReference type="InterPro" id="IPR011335">
    <property type="entry name" value="Restrct_endonuc-II-like"/>
</dbReference>
<gene>
    <name evidence="1" type="ORF">SAMN05421687_11411</name>
</gene>
<dbReference type="Proteomes" id="UP000187608">
    <property type="component" value="Unassembled WGS sequence"/>
</dbReference>
<dbReference type="STRING" id="570947.SAMN05421687_11411"/>
<evidence type="ECO:0000313" key="1">
    <source>
        <dbReference type="EMBL" id="SIS62756.1"/>
    </source>
</evidence>
<evidence type="ECO:0008006" key="3">
    <source>
        <dbReference type="Google" id="ProtNLM"/>
    </source>
</evidence>
<protein>
    <recommendedName>
        <fullName evidence="3">Restriction endonuclease</fullName>
    </recommendedName>
</protein>
<dbReference type="RefSeq" id="WP_076560584.1">
    <property type="nucleotide sequence ID" value="NZ_FTOC01000014.1"/>
</dbReference>
<dbReference type="OrthoDB" id="6384928at2"/>
<reference evidence="2" key="1">
    <citation type="submission" date="2017-01" db="EMBL/GenBank/DDBJ databases">
        <authorList>
            <person name="Varghese N."/>
            <person name="Submissions S."/>
        </authorList>
    </citation>
    <scope>NUCLEOTIDE SEQUENCE [LARGE SCALE GENOMIC DNA]</scope>
    <source>
        <strain evidence="2">DSM 23127</strain>
    </source>
</reference>
<accession>A0A1N7KMN6</accession>
<keyword evidence="2" id="KW-1185">Reference proteome</keyword>
<sequence length="153" mass="17849">MNNFQRDDAISNAHVGRDFEEAALKYFEEQHVRIGKEVSLPVGVGERKKHHVFDLGSTVDGEKLIVECKSHKWTSGGNVPSAKVTVWNEAMYYFLLTPEDYRKVFFLLRDYSERRGETLGEYYIRRYGHLIPEDVEMMEYDEKDGSVRLLPLI</sequence>
<evidence type="ECO:0000313" key="2">
    <source>
        <dbReference type="Proteomes" id="UP000187608"/>
    </source>
</evidence>
<dbReference type="SUPFAM" id="SSF52980">
    <property type="entry name" value="Restriction endonuclease-like"/>
    <property type="match status" value="1"/>
</dbReference>